<reference evidence="1 3" key="1">
    <citation type="submission" date="2018-08" db="EMBL/GenBank/DDBJ databases">
        <title>Meiothermus luteus KCTC 52599 genome sequencing project.</title>
        <authorList>
            <person name="Da Costa M.S."/>
            <person name="Albuquerque L."/>
            <person name="Raposo P."/>
            <person name="Froufe H.J.C."/>
            <person name="Barroso C.S."/>
            <person name="Egas C."/>
        </authorList>
    </citation>
    <scope>NUCLEOTIDE SEQUENCE [LARGE SCALE GENOMIC DNA]</scope>
    <source>
        <strain evidence="1 3">KCTC 52599</strain>
    </source>
</reference>
<comment type="caution">
    <text evidence="1">The sequence shown here is derived from an EMBL/GenBank/DDBJ whole genome shotgun (WGS) entry which is preliminary data.</text>
</comment>
<sequence length="65" mass="7396">MVLLVLLGAALRGREWWPKVVAHPERQSLFRLARLLLAQGPPSLRSVAVRTLTGLLRQRVQGWEK</sequence>
<evidence type="ECO:0000313" key="2">
    <source>
        <dbReference type="EMBL" id="RIH84672.1"/>
    </source>
</evidence>
<accession>A0A399EJC3</accession>
<evidence type="ECO:0000313" key="1">
    <source>
        <dbReference type="EMBL" id="RIH83776.1"/>
    </source>
</evidence>
<gene>
    <name evidence="2" type="ORF">Mlute_01836</name>
    <name evidence="1" type="ORF">Mlute_02081</name>
</gene>
<organism evidence="1 3">
    <name type="scientific">Meiothermus luteus</name>
    <dbReference type="NCBI Taxonomy" id="2026184"/>
    <lineage>
        <taxon>Bacteria</taxon>
        <taxon>Thermotogati</taxon>
        <taxon>Deinococcota</taxon>
        <taxon>Deinococci</taxon>
        <taxon>Thermales</taxon>
        <taxon>Thermaceae</taxon>
        <taxon>Meiothermus</taxon>
    </lineage>
</organism>
<dbReference type="EMBL" id="QWKZ01000057">
    <property type="protein sequence ID" value="RIH84672.1"/>
    <property type="molecule type" value="Genomic_DNA"/>
</dbReference>
<name>A0A399EJC3_9DEIN</name>
<evidence type="ECO:0000313" key="3">
    <source>
        <dbReference type="Proteomes" id="UP000265800"/>
    </source>
</evidence>
<dbReference type="AlphaFoldDB" id="A0A399EJC3"/>
<keyword evidence="3" id="KW-1185">Reference proteome</keyword>
<dbReference type="Proteomes" id="UP000265800">
    <property type="component" value="Unassembled WGS sequence"/>
</dbReference>
<dbReference type="EMBL" id="QWKZ01000073">
    <property type="protein sequence ID" value="RIH83776.1"/>
    <property type="molecule type" value="Genomic_DNA"/>
</dbReference>
<protein>
    <submittedName>
        <fullName evidence="1">Uncharacterized protein</fullName>
    </submittedName>
</protein>
<proteinExistence type="predicted"/>